<evidence type="ECO:0000256" key="3">
    <source>
        <dbReference type="ARBA" id="ARBA00013646"/>
    </source>
</evidence>
<dbReference type="GO" id="GO:0043161">
    <property type="term" value="P:proteasome-mediated ubiquitin-dependent protein catabolic process"/>
    <property type="evidence" value="ECO:0007669"/>
    <property type="project" value="TreeGrafter"/>
</dbReference>
<organism evidence="9 10">
    <name type="scientific">Alosa alosa</name>
    <name type="common">allis shad</name>
    <dbReference type="NCBI Taxonomy" id="278164"/>
    <lineage>
        <taxon>Eukaryota</taxon>
        <taxon>Metazoa</taxon>
        <taxon>Chordata</taxon>
        <taxon>Craniata</taxon>
        <taxon>Vertebrata</taxon>
        <taxon>Euteleostomi</taxon>
        <taxon>Actinopterygii</taxon>
        <taxon>Neopterygii</taxon>
        <taxon>Teleostei</taxon>
        <taxon>Clupei</taxon>
        <taxon>Clupeiformes</taxon>
        <taxon>Clupeoidei</taxon>
        <taxon>Clupeidae</taxon>
        <taxon>Alosa</taxon>
    </lineage>
</organism>
<dbReference type="Pfam" id="PF09814">
    <property type="entry name" value="HECT_2"/>
    <property type="match status" value="1"/>
</dbReference>
<comment type="function">
    <text evidence="7">E3 ubiquitin-protein ligase which accepts ubiquitin from specific E2 ubiquitin-conjugating enzymes, and transfers it to substrates, generally promoting their degradation by the proteasome. Independently of its E3 ubiquitin-protein ligase activity, acts as an inhibitor of CPSF3 endonuclease activity by blocking CPSF3 active site.</text>
</comment>
<dbReference type="GO" id="GO:0006513">
    <property type="term" value="P:protein monoubiquitination"/>
    <property type="evidence" value="ECO:0007669"/>
    <property type="project" value="TreeGrafter"/>
</dbReference>
<evidence type="ECO:0000313" key="9">
    <source>
        <dbReference type="EMBL" id="KAG5271228.1"/>
    </source>
</evidence>
<dbReference type="EMBL" id="JADWDJ010000013">
    <property type="protein sequence ID" value="KAG5271228.1"/>
    <property type="molecule type" value="Genomic_DNA"/>
</dbReference>
<dbReference type="EC" id="2.3.2.26" evidence="2"/>
<evidence type="ECO:0000313" key="10">
    <source>
        <dbReference type="Proteomes" id="UP000823561"/>
    </source>
</evidence>
<evidence type="ECO:0000256" key="6">
    <source>
        <dbReference type="ARBA" id="ARBA00032298"/>
    </source>
</evidence>
<name>A0AAV6G859_9TELE</name>
<gene>
    <name evidence="9" type="ORF">AALO_G00177320</name>
</gene>
<evidence type="ECO:0000256" key="2">
    <source>
        <dbReference type="ARBA" id="ARBA00012485"/>
    </source>
</evidence>
<dbReference type="PANTHER" id="PTHR31531">
    <property type="entry name" value="E3 UBIQUITIN-PROTEIN LIGASE E3D FAMILY MEMBER"/>
    <property type="match status" value="1"/>
</dbReference>
<sequence>MEESGKQHEIFVELRQRLESGLLILRKDIAQCPTEVKVDSSNSSLLIQTPRGLRCAELPPGVRVVQGSCQPTPTGDGGEGLHFRLRLSVDQPAEAQGSVIERLQVQQPYGFYCQACRSRILEQRVFRRVLPLPSGNWNALVGEWCCHPDPFANRKLHPRAEDCLTGDTHFLLLPITDKTLKSPGQPNVPPPRVSCKNCSATLGEALTRDVLKFYITEVVETESEDCETDRTGRRLEFVEKTVSARLVELSSAQSTFRFSIQGPSGTAAILLWVLNTDTLVASFPEIPVSGDDTLIFPGDSCHPSEDRSRCAVGAIKVLYLPCGPSMHQDTVSAWEKDISVHTLTLPQTTCQEVLQLLRASTSSLPPSLRCMNSYQVAFMRR</sequence>
<dbReference type="GO" id="GO:0030332">
    <property type="term" value="F:cyclin binding"/>
    <property type="evidence" value="ECO:0007669"/>
    <property type="project" value="TreeGrafter"/>
</dbReference>
<accession>A0AAV6G859</accession>
<evidence type="ECO:0000256" key="4">
    <source>
        <dbReference type="ARBA" id="ARBA00029737"/>
    </source>
</evidence>
<dbReference type="PANTHER" id="PTHR31531:SF2">
    <property type="entry name" value="E3 UBIQUITIN-PROTEIN LIGASE E3D"/>
    <property type="match status" value="1"/>
</dbReference>
<dbReference type="GO" id="GO:0000209">
    <property type="term" value="P:protein polyubiquitination"/>
    <property type="evidence" value="ECO:0007669"/>
    <property type="project" value="TreeGrafter"/>
</dbReference>
<evidence type="ECO:0000256" key="7">
    <source>
        <dbReference type="ARBA" id="ARBA00053831"/>
    </source>
</evidence>
<evidence type="ECO:0000256" key="1">
    <source>
        <dbReference type="ARBA" id="ARBA00000885"/>
    </source>
</evidence>
<comment type="catalytic activity">
    <reaction evidence="1">
        <text>S-ubiquitinyl-[E2 ubiquitin-conjugating enzyme]-L-cysteine + [acceptor protein]-L-lysine = [E2 ubiquitin-conjugating enzyme]-L-cysteine + N(6)-ubiquitinyl-[acceptor protein]-L-lysine.</text>
        <dbReference type="EC" id="2.3.2.26"/>
    </reaction>
</comment>
<proteinExistence type="predicted"/>
<dbReference type="InterPro" id="IPR019193">
    <property type="entry name" value="UBQ-conj_enz_E2-bd_prot"/>
</dbReference>
<dbReference type="GO" id="GO:0031624">
    <property type="term" value="F:ubiquitin conjugating enzyme binding"/>
    <property type="evidence" value="ECO:0007669"/>
    <property type="project" value="TreeGrafter"/>
</dbReference>
<keyword evidence="10" id="KW-1185">Reference proteome</keyword>
<comment type="subunit">
    <text evidence="8">Interacts with UBE2C/UbcH10 (E2 ubiquitin-conjugating enzyme). In vitro, interacts with cyclin-B.</text>
</comment>
<dbReference type="GO" id="GO:0051865">
    <property type="term" value="P:protein autoubiquitination"/>
    <property type="evidence" value="ECO:0007669"/>
    <property type="project" value="TreeGrafter"/>
</dbReference>
<dbReference type="GO" id="GO:0005829">
    <property type="term" value="C:cytosol"/>
    <property type="evidence" value="ECO:0007669"/>
    <property type="project" value="TreeGrafter"/>
</dbReference>
<dbReference type="AlphaFoldDB" id="A0AAV6G859"/>
<dbReference type="GO" id="GO:0000151">
    <property type="term" value="C:ubiquitin ligase complex"/>
    <property type="evidence" value="ECO:0007669"/>
    <property type="project" value="TreeGrafter"/>
</dbReference>
<dbReference type="GO" id="GO:0061630">
    <property type="term" value="F:ubiquitin protein ligase activity"/>
    <property type="evidence" value="ECO:0007669"/>
    <property type="project" value="UniProtKB-EC"/>
</dbReference>
<evidence type="ECO:0000256" key="5">
    <source>
        <dbReference type="ARBA" id="ARBA00032234"/>
    </source>
</evidence>
<dbReference type="GO" id="GO:0005634">
    <property type="term" value="C:nucleus"/>
    <property type="evidence" value="ECO:0007669"/>
    <property type="project" value="TreeGrafter"/>
</dbReference>
<evidence type="ECO:0000256" key="8">
    <source>
        <dbReference type="ARBA" id="ARBA00064185"/>
    </source>
</evidence>
<dbReference type="Proteomes" id="UP000823561">
    <property type="component" value="Chromosome 13"/>
</dbReference>
<protein>
    <recommendedName>
        <fullName evidence="3">E3 ubiquitin-protein ligase E3D</fullName>
        <ecNumber evidence="2">2.3.2.26</ecNumber>
    </recommendedName>
    <alternativeName>
        <fullName evidence="6">HECT-type E3 ubiquitin transferase E3D</fullName>
    </alternativeName>
    <alternativeName>
        <fullName evidence="5">UbcH10-binding protein with a HECT-like domain</fullName>
    </alternativeName>
    <alternativeName>
        <fullName evidence="4">Ubiquitin-conjugating enzyme E2C-binding protein</fullName>
    </alternativeName>
</protein>
<reference evidence="9" key="1">
    <citation type="submission" date="2020-10" db="EMBL/GenBank/DDBJ databases">
        <title>Chromosome-scale genome assembly of the Allis shad, Alosa alosa.</title>
        <authorList>
            <person name="Margot Z."/>
            <person name="Christophe K."/>
            <person name="Cabau C."/>
            <person name="Louis A."/>
            <person name="Berthelot C."/>
            <person name="Parey E."/>
            <person name="Roest Crollius H."/>
            <person name="Montfort J."/>
            <person name="Robinson-Rechavi M."/>
            <person name="Bucao C."/>
            <person name="Bouchez O."/>
            <person name="Gislard M."/>
            <person name="Lluch J."/>
            <person name="Milhes M."/>
            <person name="Lampietro C."/>
            <person name="Lopez Roques C."/>
            <person name="Donnadieu C."/>
            <person name="Braasch I."/>
            <person name="Desvignes T."/>
            <person name="Postlethwait J."/>
            <person name="Bobe J."/>
            <person name="Guiguen Y."/>
        </authorList>
    </citation>
    <scope>NUCLEOTIDE SEQUENCE</scope>
    <source>
        <strain evidence="9">M-15738</strain>
        <tissue evidence="9">Blood</tissue>
    </source>
</reference>
<comment type="caution">
    <text evidence="9">The sequence shown here is derived from an EMBL/GenBank/DDBJ whole genome shotgun (WGS) entry which is preliminary data.</text>
</comment>